<sequence length="89" mass="9660">MRVREALAEEAALAGGLQPDEEDEFHGGSPPDAAPTDRLTLAPAPRMHTARATPTRHSPRRAGVEPRVYLDSLALYAAAQLARLSRRMC</sequence>
<accession>A0A511SWC5</accession>
<reference evidence="2 3" key="1">
    <citation type="submission" date="2019-07" db="EMBL/GenBank/DDBJ databases">
        <title>Whole genome shotgun sequence of Myxococcus fulvus NBRC 100333.</title>
        <authorList>
            <person name="Hosoyama A."/>
            <person name="Uohara A."/>
            <person name="Ohji S."/>
            <person name="Ichikawa N."/>
        </authorList>
    </citation>
    <scope>NUCLEOTIDE SEQUENCE [LARGE SCALE GENOMIC DNA]</scope>
    <source>
        <strain evidence="2 3">NBRC 100333</strain>
    </source>
</reference>
<organism evidence="2 3">
    <name type="scientific">Myxococcus fulvus</name>
    <dbReference type="NCBI Taxonomy" id="33"/>
    <lineage>
        <taxon>Bacteria</taxon>
        <taxon>Pseudomonadati</taxon>
        <taxon>Myxococcota</taxon>
        <taxon>Myxococcia</taxon>
        <taxon>Myxococcales</taxon>
        <taxon>Cystobacterineae</taxon>
        <taxon>Myxococcaceae</taxon>
        <taxon>Myxococcus</taxon>
    </lineage>
</organism>
<dbReference type="AlphaFoldDB" id="A0A511SWC5"/>
<evidence type="ECO:0000256" key="1">
    <source>
        <dbReference type="SAM" id="MobiDB-lite"/>
    </source>
</evidence>
<evidence type="ECO:0000313" key="3">
    <source>
        <dbReference type="Proteomes" id="UP000321514"/>
    </source>
</evidence>
<evidence type="ECO:0000313" key="2">
    <source>
        <dbReference type="EMBL" id="GEN06209.1"/>
    </source>
</evidence>
<proteinExistence type="predicted"/>
<dbReference type="Proteomes" id="UP000321514">
    <property type="component" value="Unassembled WGS sequence"/>
</dbReference>
<gene>
    <name evidence="2" type="ORF">MFU01_12460</name>
</gene>
<comment type="caution">
    <text evidence="2">The sequence shown here is derived from an EMBL/GenBank/DDBJ whole genome shotgun (WGS) entry which is preliminary data.</text>
</comment>
<feature type="region of interest" description="Disordered" evidence="1">
    <location>
        <begin position="1"/>
        <end position="64"/>
    </location>
</feature>
<protein>
    <submittedName>
        <fullName evidence="2">Uncharacterized protein</fullName>
    </submittedName>
</protein>
<name>A0A511SWC5_MYXFU</name>
<dbReference type="EMBL" id="BJXR01000014">
    <property type="protein sequence ID" value="GEN06209.1"/>
    <property type="molecule type" value="Genomic_DNA"/>
</dbReference>